<feature type="compositionally biased region" description="Low complexity" evidence="1">
    <location>
        <begin position="72"/>
        <end position="83"/>
    </location>
</feature>
<keyword evidence="4" id="KW-1185">Reference proteome</keyword>
<dbReference type="InterPro" id="IPR018929">
    <property type="entry name" value="DUF2510"/>
</dbReference>
<dbReference type="PANTHER" id="PTHR23248">
    <property type="entry name" value="PHOSPHOLIPID SCRAMBLASE-RELATED"/>
    <property type="match status" value="1"/>
</dbReference>
<dbReference type="EMBL" id="BAAARK010000008">
    <property type="protein sequence ID" value="GAA2661101.1"/>
    <property type="molecule type" value="Genomic_DNA"/>
</dbReference>
<dbReference type="SUPFAM" id="SSF54518">
    <property type="entry name" value="Tubby C-terminal domain-like"/>
    <property type="match status" value="1"/>
</dbReference>
<reference evidence="3 4" key="1">
    <citation type="journal article" date="2019" name="Int. J. Syst. Evol. Microbiol.">
        <title>The Global Catalogue of Microorganisms (GCM) 10K type strain sequencing project: providing services to taxonomists for standard genome sequencing and annotation.</title>
        <authorList>
            <consortium name="The Broad Institute Genomics Platform"/>
            <consortium name="The Broad Institute Genome Sequencing Center for Infectious Disease"/>
            <person name="Wu L."/>
            <person name="Ma J."/>
        </authorList>
    </citation>
    <scope>NUCLEOTIDE SEQUENCE [LARGE SCALE GENOMIC DNA]</scope>
    <source>
        <strain evidence="3 4">JCM 16374</strain>
    </source>
</reference>
<accession>A0ABN3RV01</accession>
<dbReference type="Pfam" id="PF10708">
    <property type="entry name" value="DUF2510"/>
    <property type="match status" value="1"/>
</dbReference>
<dbReference type="RefSeq" id="WP_344575739.1">
    <property type="nucleotide sequence ID" value="NZ_BAAARK010000008.1"/>
</dbReference>
<gene>
    <name evidence="3" type="ORF">GCM10009864_30470</name>
</gene>
<evidence type="ECO:0000313" key="3">
    <source>
        <dbReference type="EMBL" id="GAA2661101.1"/>
    </source>
</evidence>
<sequence length="314" mass="34450">MTEHPAVPQGWYQDPSGAAALRWWDGARWTEHTQAAPPQAPVPQQPYPPQAAQPPVQQQPYPPQQPYPQQPYPQQQYAGQAPAPQLPYPPQAQYPQQPQQPQAPLQQQFPLGGGGPEALLSADVLAINQDFKWVDISTSYSVLDRKGIEAGSVAETGQNAARKVMRFVSTMDRYLSRKFEIRDAAGVPFLELSRGTKVLKAKVQVARPDGTPVGEILQDRVVTFGSFDLVVGGATIGHIQASWSAFHFTFTDHTGTEVARIGRSLLDRVLDVAFGADYYYYEVLSPMAEPLRSMALAAALTMDTLLKPDKDGDA</sequence>
<dbReference type="InterPro" id="IPR005552">
    <property type="entry name" value="Scramblase"/>
</dbReference>
<feature type="region of interest" description="Disordered" evidence="1">
    <location>
        <begin position="23"/>
        <end position="114"/>
    </location>
</feature>
<name>A0ABN3RV01_9ACTN</name>
<feature type="compositionally biased region" description="Pro residues" evidence="1">
    <location>
        <begin position="60"/>
        <end position="71"/>
    </location>
</feature>
<evidence type="ECO:0000259" key="2">
    <source>
        <dbReference type="Pfam" id="PF10708"/>
    </source>
</evidence>
<protein>
    <recommendedName>
        <fullName evidence="2">DUF2510 domain-containing protein</fullName>
    </recommendedName>
</protein>
<feature type="domain" description="DUF2510" evidence="2">
    <location>
        <begin position="10"/>
        <end position="41"/>
    </location>
</feature>
<feature type="compositionally biased region" description="Low complexity" evidence="1">
    <location>
        <begin position="93"/>
        <end position="108"/>
    </location>
</feature>
<evidence type="ECO:0000256" key="1">
    <source>
        <dbReference type="SAM" id="MobiDB-lite"/>
    </source>
</evidence>
<dbReference type="PANTHER" id="PTHR23248:SF9">
    <property type="entry name" value="PHOSPHOLIPID SCRAMBLASE"/>
    <property type="match status" value="1"/>
</dbReference>
<dbReference type="InterPro" id="IPR025659">
    <property type="entry name" value="Tubby-like_C"/>
</dbReference>
<organism evidence="3 4">
    <name type="scientific">Streptomyces lunalinharesii</name>
    <dbReference type="NCBI Taxonomy" id="333384"/>
    <lineage>
        <taxon>Bacteria</taxon>
        <taxon>Bacillati</taxon>
        <taxon>Actinomycetota</taxon>
        <taxon>Actinomycetes</taxon>
        <taxon>Kitasatosporales</taxon>
        <taxon>Streptomycetaceae</taxon>
        <taxon>Streptomyces</taxon>
    </lineage>
</organism>
<comment type="caution">
    <text evidence="3">The sequence shown here is derived from an EMBL/GenBank/DDBJ whole genome shotgun (WGS) entry which is preliminary data.</text>
</comment>
<dbReference type="Proteomes" id="UP001500994">
    <property type="component" value="Unassembled WGS sequence"/>
</dbReference>
<evidence type="ECO:0000313" key="4">
    <source>
        <dbReference type="Proteomes" id="UP001500994"/>
    </source>
</evidence>
<proteinExistence type="predicted"/>
<feature type="compositionally biased region" description="Pro residues" evidence="1">
    <location>
        <begin position="38"/>
        <end position="52"/>
    </location>
</feature>